<name>A0A1U7D5G5_9RHOB</name>
<feature type="region of interest" description="Disordered" evidence="1">
    <location>
        <begin position="33"/>
        <end position="55"/>
    </location>
</feature>
<protein>
    <submittedName>
        <fullName evidence="2">Uncharacterized protein</fullName>
    </submittedName>
</protein>
<dbReference type="KEGG" id="tpro:Ga0080559_TMP2595"/>
<dbReference type="Proteomes" id="UP000186559">
    <property type="component" value="Chromosome"/>
</dbReference>
<feature type="compositionally biased region" description="Basic and acidic residues" evidence="1">
    <location>
        <begin position="89"/>
        <end position="104"/>
    </location>
</feature>
<accession>A0A1U7D5G5</accession>
<evidence type="ECO:0000313" key="2">
    <source>
        <dbReference type="EMBL" id="APX23391.1"/>
    </source>
</evidence>
<keyword evidence="3" id="KW-1185">Reference proteome</keyword>
<organism evidence="2 3">
    <name type="scientific">Salipiger profundus</name>
    <dbReference type="NCBI Taxonomy" id="1229727"/>
    <lineage>
        <taxon>Bacteria</taxon>
        <taxon>Pseudomonadati</taxon>
        <taxon>Pseudomonadota</taxon>
        <taxon>Alphaproteobacteria</taxon>
        <taxon>Rhodobacterales</taxon>
        <taxon>Roseobacteraceae</taxon>
        <taxon>Salipiger</taxon>
    </lineage>
</organism>
<evidence type="ECO:0000256" key="1">
    <source>
        <dbReference type="SAM" id="MobiDB-lite"/>
    </source>
</evidence>
<sequence length="104" mass="11293">MQCPDHLVGVAGGSQRRHDLHFAQTSHFRLPCSGSSVSGHPPERGGLHRLPLTPAPGIAQFPSAHNCSKGVSRKQGTLHDLYAIPHRGRGPERKISGHLRSRLE</sequence>
<dbReference type="STRING" id="1229727.Ga0080559_TMP2595"/>
<reference evidence="2 3" key="1">
    <citation type="submission" date="2016-03" db="EMBL/GenBank/DDBJ databases">
        <title>Deep-sea bacteria in the southern Pacific.</title>
        <authorList>
            <person name="Tang K."/>
        </authorList>
    </citation>
    <scope>NUCLEOTIDE SEQUENCE [LARGE SCALE GENOMIC DNA]</scope>
    <source>
        <strain evidence="2 3">JLT2016</strain>
    </source>
</reference>
<feature type="region of interest" description="Disordered" evidence="1">
    <location>
        <begin position="81"/>
        <end position="104"/>
    </location>
</feature>
<gene>
    <name evidence="2" type="ORF">Ga0080559_TMP2595</name>
</gene>
<dbReference type="AlphaFoldDB" id="A0A1U7D5G5"/>
<evidence type="ECO:0000313" key="3">
    <source>
        <dbReference type="Proteomes" id="UP000186559"/>
    </source>
</evidence>
<dbReference type="EMBL" id="CP014796">
    <property type="protein sequence ID" value="APX23391.1"/>
    <property type="molecule type" value="Genomic_DNA"/>
</dbReference>
<proteinExistence type="predicted"/>